<evidence type="ECO:0000259" key="2">
    <source>
        <dbReference type="Pfam" id="PF20530"/>
    </source>
</evidence>
<comment type="caution">
    <text evidence="3">The sequence shown here is derived from an EMBL/GenBank/DDBJ whole genome shotgun (WGS) entry which is preliminary data.</text>
</comment>
<gene>
    <name evidence="3" type="ORF">GCM10010191_24790</name>
</gene>
<reference evidence="4" key="1">
    <citation type="journal article" date="2019" name="Int. J. Syst. Evol. Microbiol.">
        <title>The Global Catalogue of Microorganisms (GCM) 10K type strain sequencing project: providing services to taxonomists for standard genome sequencing and annotation.</title>
        <authorList>
            <consortium name="The Broad Institute Genomics Platform"/>
            <consortium name="The Broad Institute Genome Sequencing Center for Infectious Disease"/>
            <person name="Wu L."/>
            <person name="Ma J."/>
        </authorList>
    </citation>
    <scope>NUCLEOTIDE SEQUENCE [LARGE SCALE GENOMIC DNA]</scope>
    <source>
        <strain evidence="4">JCM 3325</strain>
    </source>
</reference>
<dbReference type="EMBL" id="BAAARW010000011">
    <property type="protein sequence ID" value="GAA2413966.1"/>
    <property type="molecule type" value="Genomic_DNA"/>
</dbReference>
<name>A0ABP5VWV5_9ACTN</name>
<proteinExistence type="predicted"/>
<feature type="domain" description="DUF6745" evidence="2">
    <location>
        <begin position="178"/>
        <end position="391"/>
    </location>
</feature>
<protein>
    <recommendedName>
        <fullName evidence="2">DUF6745 domain-containing protein</fullName>
    </recommendedName>
</protein>
<sequence>MQTQTTPPTATEPPEPPARTRGDVVLAWQAVAFASGPTRADEHERAEAAVRTTYTAAGRTPPERIVRVPSPAYGAIAAALIAGHRDRLEKAGLSEYIEPVAALIDVADAGASVREDVRTHPWEKARGAACSELGPEQWARAWEETGGRLWEPVGDLVGRIRRAIGELAGDDGEAAALLRGATLDAVLGRHDAAWLALVDSLGHLDQAGHPGAALAGMAEIAKVAGWWWPYERIAIISARPVELHRDEQGRLHRGDGPALAYGDGFALHAWRGMPLPAGFIESLTDLTPERIRAETNAEQRRVMLEIYGYDRYLAETGAKPVQQGKSGVLWRIDLPDDEPIVMVEVVNSTPEPDGSYRTYFLRVPPGTRSAREGVAWTFGLSARDYRPERET</sequence>
<evidence type="ECO:0000313" key="3">
    <source>
        <dbReference type="EMBL" id="GAA2413966.1"/>
    </source>
</evidence>
<evidence type="ECO:0000313" key="4">
    <source>
        <dbReference type="Proteomes" id="UP001501231"/>
    </source>
</evidence>
<accession>A0ABP5VWV5</accession>
<keyword evidence="4" id="KW-1185">Reference proteome</keyword>
<dbReference type="Proteomes" id="UP001501231">
    <property type="component" value="Unassembled WGS sequence"/>
</dbReference>
<evidence type="ECO:0000256" key="1">
    <source>
        <dbReference type="SAM" id="MobiDB-lite"/>
    </source>
</evidence>
<dbReference type="InterPro" id="IPR046633">
    <property type="entry name" value="DUF6745"/>
</dbReference>
<dbReference type="Pfam" id="PF20530">
    <property type="entry name" value="DUF6745"/>
    <property type="match status" value="1"/>
</dbReference>
<dbReference type="RefSeq" id="WP_344588953.1">
    <property type="nucleotide sequence ID" value="NZ_BAAARW010000011.1"/>
</dbReference>
<organism evidence="3 4">
    <name type="scientific">Actinomadura vinacea</name>
    <dbReference type="NCBI Taxonomy" id="115336"/>
    <lineage>
        <taxon>Bacteria</taxon>
        <taxon>Bacillati</taxon>
        <taxon>Actinomycetota</taxon>
        <taxon>Actinomycetes</taxon>
        <taxon>Streptosporangiales</taxon>
        <taxon>Thermomonosporaceae</taxon>
        <taxon>Actinomadura</taxon>
    </lineage>
</organism>
<feature type="region of interest" description="Disordered" evidence="1">
    <location>
        <begin position="1"/>
        <end position="21"/>
    </location>
</feature>